<feature type="compositionally biased region" description="Basic and acidic residues" evidence="6">
    <location>
        <begin position="1"/>
        <end position="33"/>
    </location>
</feature>
<feature type="transmembrane region" description="Helical" evidence="7">
    <location>
        <begin position="222"/>
        <end position="243"/>
    </location>
</feature>
<dbReference type="GO" id="GO:0016020">
    <property type="term" value="C:membrane"/>
    <property type="evidence" value="ECO:0007669"/>
    <property type="project" value="UniProtKB-SubCell"/>
</dbReference>
<feature type="transmembrane region" description="Helical" evidence="7">
    <location>
        <begin position="398"/>
        <end position="419"/>
    </location>
</feature>
<evidence type="ECO:0000256" key="5">
    <source>
        <dbReference type="ARBA" id="ARBA00023136"/>
    </source>
</evidence>
<feature type="transmembrane region" description="Helical" evidence="7">
    <location>
        <begin position="371"/>
        <end position="391"/>
    </location>
</feature>
<dbReference type="PANTHER" id="PTHR43791">
    <property type="entry name" value="PERMEASE-RELATED"/>
    <property type="match status" value="1"/>
</dbReference>
<evidence type="ECO:0000256" key="7">
    <source>
        <dbReference type="SAM" id="Phobius"/>
    </source>
</evidence>
<evidence type="ECO:0000256" key="6">
    <source>
        <dbReference type="SAM" id="MobiDB-lite"/>
    </source>
</evidence>
<dbReference type="EMBL" id="PDNA01000067">
    <property type="protein sequence ID" value="PGH17219.1"/>
    <property type="molecule type" value="Genomic_DNA"/>
</dbReference>
<feature type="transmembrane region" description="Helical" evidence="7">
    <location>
        <begin position="459"/>
        <end position="479"/>
    </location>
</feature>
<comment type="subcellular location">
    <subcellularLocation>
        <location evidence="1">Membrane</location>
        <topology evidence="1">Multi-pass membrane protein</topology>
    </subcellularLocation>
</comment>
<dbReference type="InterPro" id="IPR011701">
    <property type="entry name" value="MFS"/>
</dbReference>
<feature type="compositionally biased region" description="Polar residues" evidence="6">
    <location>
        <begin position="36"/>
        <end position="46"/>
    </location>
</feature>
<keyword evidence="5 7" id="KW-0472">Membrane</keyword>
<keyword evidence="4 7" id="KW-1133">Transmembrane helix</keyword>
<dbReference type="AlphaFoldDB" id="A0A2B7Y7Z3"/>
<evidence type="ECO:0000313" key="9">
    <source>
        <dbReference type="Proteomes" id="UP000224634"/>
    </source>
</evidence>
<dbReference type="GO" id="GO:0022857">
    <property type="term" value="F:transmembrane transporter activity"/>
    <property type="evidence" value="ECO:0007669"/>
    <property type="project" value="InterPro"/>
</dbReference>
<keyword evidence="3 7" id="KW-0812">Transmembrane</keyword>
<dbReference type="FunFam" id="1.20.1250.20:FF:000247">
    <property type="entry name" value="MFS general substrate transporter"/>
    <property type="match status" value="1"/>
</dbReference>
<keyword evidence="9" id="KW-1185">Reference proteome</keyword>
<dbReference type="SUPFAM" id="SSF103473">
    <property type="entry name" value="MFS general substrate transporter"/>
    <property type="match status" value="1"/>
</dbReference>
<feature type="transmembrane region" description="Helical" evidence="7">
    <location>
        <begin position="255"/>
        <end position="274"/>
    </location>
</feature>
<evidence type="ECO:0000256" key="2">
    <source>
        <dbReference type="ARBA" id="ARBA00022448"/>
    </source>
</evidence>
<gene>
    <name evidence="8" type="ORF">AJ80_04928</name>
</gene>
<dbReference type="FunFam" id="1.20.1250.20:FF:000106">
    <property type="entry name" value="MFS transporter, putative"/>
    <property type="match status" value="1"/>
</dbReference>
<accession>A0A2B7Y7Z3</accession>
<protein>
    <recommendedName>
        <fullName evidence="10">Major facilitator superfamily (MFS) profile domain-containing protein</fullName>
    </recommendedName>
</protein>
<evidence type="ECO:0008006" key="10">
    <source>
        <dbReference type="Google" id="ProtNLM"/>
    </source>
</evidence>
<comment type="caution">
    <text evidence="8">The sequence shown here is derived from an EMBL/GenBank/DDBJ whole genome shotgun (WGS) entry which is preliminary data.</text>
</comment>
<dbReference type="Gene3D" id="1.20.1250.20">
    <property type="entry name" value="MFS general substrate transporter like domains"/>
    <property type="match status" value="2"/>
</dbReference>
<reference evidence="8 9" key="1">
    <citation type="submission" date="2017-10" db="EMBL/GenBank/DDBJ databases">
        <title>Comparative genomics in systemic dimorphic fungi from Ajellomycetaceae.</title>
        <authorList>
            <person name="Munoz J.F."/>
            <person name="Mcewen J.G."/>
            <person name="Clay O.K."/>
            <person name="Cuomo C.A."/>
        </authorList>
    </citation>
    <scope>NUCLEOTIDE SEQUENCE [LARGE SCALE GENOMIC DNA]</scope>
    <source>
        <strain evidence="8 9">UAMH7299</strain>
    </source>
</reference>
<name>A0A2B7Y7Z3_POLH7</name>
<dbReference type="PANTHER" id="PTHR43791:SF104">
    <property type="entry name" value="MAJOR FACILITATOR SUPERFAMILY (MFS) PROFILE DOMAIN-CONTAINING PROTEIN-RELATED"/>
    <property type="match status" value="1"/>
</dbReference>
<keyword evidence="2" id="KW-0813">Transport</keyword>
<proteinExistence type="predicted"/>
<dbReference type="OrthoDB" id="4203871at2759"/>
<feature type="region of interest" description="Disordered" evidence="6">
    <location>
        <begin position="1"/>
        <end position="46"/>
    </location>
</feature>
<sequence length="590" mass="66738">MTSRKPRAEDIGSDDNAHTKDSALKSSGSEDRGYISSGSLEQGETVDTTFDAYSDPAQYKPMPQYEGLHRWDPDFQWEEHEEKAVVRKIDLRVCTFVCFTFFALQLDRGNLVQALADNMLDDLNLNTNDYNTGQTIFYLCFLCAELPSQLISKKLGPERWIPIQMVSWSLIAACQALMKGKTGFFACRALLGLFEGGFIPDTILYLSYWYKSKELPVRLSFFWTSYQGTSIVGAFLAFGFLRLRGHGGLTGWQYLFALEGLITGLIGIFAAFYMPPSPTQTAGLLRGKKGWFNEREEKIMVNRILRDDPSKGDMHNRQGLTPKLLFSSFFDYDMWPIYLLGFSWLIPPHPAGSYLSLQIRSLGFDTFQTNLLTIPSYVLFIVGLLFITWLSERLNQRLLLGVITEVYNLVMLIALTVLPADASPWSRWVLTTLLIGSPYLHAVVVAITSRNAGSVRTRTVASAIYNMCVQASSIISSNIYREGDKPLYRTGNKILIGITVYNIFLFIGAKLYYVWRNKSRAKIWDAMTSEEKDAYLIGNKNRGNKRYIDLISVSRTEILSHGDILSGRAMQKVGVMTSRTRISYRLSAID</sequence>
<organism evidence="8 9">
    <name type="scientific">Polytolypa hystricis (strain UAMH7299)</name>
    <dbReference type="NCBI Taxonomy" id="1447883"/>
    <lineage>
        <taxon>Eukaryota</taxon>
        <taxon>Fungi</taxon>
        <taxon>Dikarya</taxon>
        <taxon>Ascomycota</taxon>
        <taxon>Pezizomycotina</taxon>
        <taxon>Eurotiomycetes</taxon>
        <taxon>Eurotiomycetidae</taxon>
        <taxon>Onygenales</taxon>
        <taxon>Onygenales incertae sedis</taxon>
        <taxon>Polytolypa</taxon>
    </lineage>
</organism>
<dbReference type="Proteomes" id="UP000224634">
    <property type="component" value="Unassembled WGS sequence"/>
</dbReference>
<evidence type="ECO:0000256" key="4">
    <source>
        <dbReference type="ARBA" id="ARBA00022989"/>
    </source>
</evidence>
<dbReference type="STRING" id="1447883.A0A2B7Y7Z3"/>
<evidence type="ECO:0000256" key="1">
    <source>
        <dbReference type="ARBA" id="ARBA00004141"/>
    </source>
</evidence>
<evidence type="ECO:0000256" key="3">
    <source>
        <dbReference type="ARBA" id="ARBA00022692"/>
    </source>
</evidence>
<feature type="transmembrane region" description="Helical" evidence="7">
    <location>
        <begin position="494"/>
        <end position="515"/>
    </location>
</feature>
<dbReference type="Pfam" id="PF07690">
    <property type="entry name" value="MFS_1"/>
    <property type="match status" value="1"/>
</dbReference>
<feature type="transmembrane region" description="Helical" evidence="7">
    <location>
        <begin position="425"/>
        <end position="447"/>
    </location>
</feature>
<dbReference type="InterPro" id="IPR036259">
    <property type="entry name" value="MFS_trans_sf"/>
</dbReference>
<evidence type="ECO:0000313" key="8">
    <source>
        <dbReference type="EMBL" id="PGH17219.1"/>
    </source>
</evidence>